<accession>A0AAW9Q7G0</accession>
<gene>
    <name evidence="1" type="ORF">V2H45_22025</name>
</gene>
<organism evidence="1 2">
    <name type="scientific">Tumidithrix elongata BACA0141</name>
    <dbReference type="NCBI Taxonomy" id="2716417"/>
    <lineage>
        <taxon>Bacteria</taxon>
        <taxon>Bacillati</taxon>
        <taxon>Cyanobacteriota</taxon>
        <taxon>Cyanophyceae</taxon>
        <taxon>Pseudanabaenales</taxon>
        <taxon>Pseudanabaenaceae</taxon>
        <taxon>Tumidithrix</taxon>
        <taxon>Tumidithrix elongata</taxon>
    </lineage>
</organism>
<dbReference type="EMBL" id="JAZBJZ010000132">
    <property type="protein sequence ID" value="MEE3719425.1"/>
    <property type="molecule type" value="Genomic_DNA"/>
</dbReference>
<protein>
    <submittedName>
        <fullName evidence="1">Uncharacterized protein</fullName>
    </submittedName>
</protein>
<dbReference type="Proteomes" id="UP001333818">
    <property type="component" value="Unassembled WGS sequence"/>
</dbReference>
<dbReference type="RefSeq" id="WP_330485861.1">
    <property type="nucleotide sequence ID" value="NZ_JAZBJZ010000132.1"/>
</dbReference>
<sequence length="100" mass="11104">MSTTSTWSRQSVRSFWQGVNWENRPQIVPSLLDRGGDSLNGQTAIAPTLSLKFSVTQYFSMIPWSGVPLAAAPVPLPTLPIAEEKKETLEDFLDDISSFF</sequence>
<name>A0AAW9Q7G0_9CYAN</name>
<evidence type="ECO:0000313" key="1">
    <source>
        <dbReference type="EMBL" id="MEE3719425.1"/>
    </source>
</evidence>
<comment type="caution">
    <text evidence="1">The sequence shown here is derived from an EMBL/GenBank/DDBJ whole genome shotgun (WGS) entry which is preliminary data.</text>
</comment>
<proteinExistence type="predicted"/>
<reference evidence="1" key="1">
    <citation type="submission" date="2024-01" db="EMBL/GenBank/DDBJ databases">
        <title>Bank of Algae and Cyanobacteria of the Azores (BACA) strain genomes.</title>
        <authorList>
            <person name="Luz R."/>
            <person name="Cordeiro R."/>
            <person name="Fonseca A."/>
            <person name="Goncalves V."/>
        </authorList>
    </citation>
    <scope>NUCLEOTIDE SEQUENCE</scope>
    <source>
        <strain evidence="1">BACA0141</strain>
    </source>
</reference>
<evidence type="ECO:0000313" key="2">
    <source>
        <dbReference type="Proteomes" id="UP001333818"/>
    </source>
</evidence>
<keyword evidence="2" id="KW-1185">Reference proteome</keyword>
<dbReference type="AlphaFoldDB" id="A0AAW9Q7G0"/>